<keyword evidence="2" id="KW-1133">Transmembrane helix</keyword>
<dbReference type="EMBL" id="PIPX01000001">
    <property type="protein sequence ID" value="RUO55639.1"/>
    <property type="molecule type" value="Genomic_DNA"/>
</dbReference>
<dbReference type="RefSeq" id="WP_126770194.1">
    <property type="nucleotide sequence ID" value="NZ_PIPX01000001.1"/>
</dbReference>
<proteinExistence type="predicted"/>
<dbReference type="AlphaFoldDB" id="A0A432Y3U4"/>
<keyword evidence="2" id="KW-0472">Membrane</keyword>
<feature type="compositionally biased region" description="Low complexity" evidence="1">
    <location>
        <begin position="78"/>
        <end position="88"/>
    </location>
</feature>
<gene>
    <name evidence="3" type="ORF">CWI70_02300</name>
</gene>
<comment type="caution">
    <text evidence="3">The sequence shown here is derived from an EMBL/GenBank/DDBJ whole genome shotgun (WGS) entry which is preliminary data.</text>
</comment>
<sequence length="113" mass="13592">MLIYIRQWQEKMKPQPGANPLVVIFSWLVFGFFLILALGLGLLFLLVGWILLLPVMWRKRRELKQMWQFKKAAQQAQRDAQQRYQQQRQQRRDENDSSVIDGEYTVKDDDHSR</sequence>
<evidence type="ECO:0000313" key="4">
    <source>
        <dbReference type="Proteomes" id="UP000287649"/>
    </source>
</evidence>
<accession>A0A432Y3U4</accession>
<name>A0A432Y3U4_9GAMM</name>
<dbReference type="Proteomes" id="UP000287649">
    <property type="component" value="Unassembled WGS sequence"/>
</dbReference>
<feature type="region of interest" description="Disordered" evidence="1">
    <location>
        <begin position="78"/>
        <end position="113"/>
    </location>
</feature>
<keyword evidence="4" id="KW-1185">Reference proteome</keyword>
<organism evidence="3 4">
    <name type="scientific">Pseudidiomarina homiensis</name>
    <dbReference type="NCBI Taxonomy" id="364198"/>
    <lineage>
        <taxon>Bacteria</taxon>
        <taxon>Pseudomonadati</taxon>
        <taxon>Pseudomonadota</taxon>
        <taxon>Gammaproteobacteria</taxon>
        <taxon>Alteromonadales</taxon>
        <taxon>Idiomarinaceae</taxon>
        <taxon>Pseudidiomarina</taxon>
    </lineage>
</organism>
<feature type="transmembrane region" description="Helical" evidence="2">
    <location>
        <begin position="24"/>
        <end position="57"/>
    </location>
</feature>
<keyword evidence="2" id="KW-0812">Transmembrane</keyword>
<evidence type="ECO:0000256" key="1">
    <source>
        <dbReference type="SAM" id="MobiDB-lite"/>
    </source>
</evidence>
<evidence type="ECO:0000313" key="3">
    <source>
        <dbReference type="EMBL" id="RUO55639.1"/>
    </source>
</evidence>
<protein>
    <submittedName>
        <fullName evidence="3">Uncharacterized protein</fullName>
    </submittedName>
</protein>
<reference evidence="4" key="1">
    <citation type="journal article" date="2018" name="Front. Microbiol.">
        <title>Genome-Based Analysis Reveals the Taxonomy and Diversity of the Family Idiomarinaceae.</title>
        <authorList>
            <person name="Liu Y."/>
            <person name="Lai Q."/>
            <person name="Shao Z."/>
        </authorList>
    </citation>
    <scope>NUCLEOTIDE SEQUENCE [LARGE SCALE GENOMIC DNA]</scope>
    <source>
        <strain evidence="4">PO-M2</strain>
    </source>
</reference>
<evidence type="ECO:0000256" key="2">
    <source>
        <dbReference type="SAM" id="Phobius"/>
    </source>
</evidence>
<feature type="compositionally biased region" description="Basic and acidic residues" evidence="1">
    <location>
        <begin position="104"/>
        <end position="113"/>
    </location>
</feature>